<comment type="caution">
    <text evidence="4">The sequence shown here is derived from an EMBL/GenBank/DDBJ whole genome shotgun (WGS) entry which is preliminary data.</text>
</comment>
<evidence type="ECO:0000313" key="5">
    <source>
        <dbReference type="Proteomes" id="UP000304900"/>
    </source>
</evidence>
<gene>
    <name evidence="4" type="ORF">FDK13_05550</name>
</gene>
<comment type="similarity">
    <text evidence="2">Belongs to the Nudix hydrolase family.</text>
</comment>
<dbReference type="AlphaFoldDB" id="A0A4U6DAI9"/>
<feature type="domain" description="Nudix hydrolase" evidence="3">
    <location>
        <begin position="26"/>
        <end position="168"/>
    </location>
</feature>
<keyword evidence="1 2" id="KW-0378">Hydrolase</keyword>
<dbReference type="PROSITE" id="PS51462">
    <property type="entry name" value="NUDIX"/>
    <property type="match status" value="1"/>
</dbReference>
<dbReference type="Gene3D" id="3.90.79.10">
    <property type="entry name" value="Nucleoside Triphosphate Pyrophosphohydrolase"/>
    <property type="match status" value="1"/>
</dbReference>
<dbReference type="InterPro" id="IPR020084">
    <property type="entry name" value="NUDIX_hydrolase_CS"/>
</dbReference>
<protein>
    <submittedName>
        <fullName evidence="4">NUDIX domain-containing protein</fullName>
    </submittedName>
</protein>
<dbReference type="InterPro" id="IPR015797">
    <property type="entry name" value="NUDIX_hydrolase-like_dom_sf"/>
</dbReference>
<reference evidence="4 5" key="1">
    <citation type="submission" date="2019-05" db="EMBL/GenBank/DDBJ databases">
        <title>Dyadobacter AR-3-8 sp. nov., isolated from arctic soil.</title>
        <authorList>
            <person name="Chaudhary D.K."/>
        </authorList>
    </citation>
    <scope>NUCLEOTIDE SEQUENCE [LARGE SCALE GENOMIC DNA]</scope>
    <source>
        <strain evidence="4 5">AR-3-8</strain>
    </source>
</reference>
<dbReference type="RefSeq" id="WP_137338993.1">
    <property type="nucleotide sequence ID" value="NZ_SZVO01000002.1"/>
</dbReference>
<sequence length="170" mass="20089">MYSYIKSSKDQITELYFSSVLPEPSCLLKSVRVFVFNKKKHLLLIKKMDGRWDLPGGQHTKGETFEETATREVYEESNVKIKKLKWMAYEKITKFEENACKLAKRNSFRDPIKSITFTQYGFAFVDEIDHFILSSESISRFFFPVEEAIKQDGILYKNRHIIFEKIYNSL</sequence>
<dbReference type="Pfam" id="PF00293">
    <property type="entry name" value="NUDIX"/>
    <property type="match status" value="1"/>
</dbReference>
<dbReference type="GO" id="GO:0016787">
    <property type="term" value="F:hydrolase activity"/>
    <property type="evidence" value="ECO:0007669"/>
    <property type="project" value="UniProtKB-KW"/>
</dbReference>
<evidence type="ECO:0000259" key="3">
    <source>
        <dbReference type="PROSITE" id="PS51462"/>
    </source>
</evidence>
<dbReference type="SUPFAM" id="SSF55811">
    <property type="entry name" value="Nudix"/>
    <property type="match status" value="1"/>
</dbReference>
<dbReference type="PANTHER" id="PTHR43736:SF1">
    <property type="entry name" value="DIHYDRONEOPTERIN TRIPHOSPHATE DIPHOSPHATASE"/>
    <property type="match status" value="1"/>
</dbReference>
<evidence type="ECO:0000256" key="1">
    <source>
        <dbReference type="ARBA" id="ARBA00022801"/>
    </source>
</evidence>
<evidence type="ECO:0000313" key="4">
    <source>
        <dbReference type="EMBL" id="TKT93317.1"/>
    </source>
</evidence>
<accession>A0A4U6DAI9</accession>
<organism evidence="4 5">
    <name type="scientific">Dyadobacter frigoris</name>
    <dbReference type="NCBI Taxonomy" id="2576211"/>
    <lineage>
        <taxon>Bacteria</taxon>
        <taxon>Pseudomonadati</taxon>
        <taxon>Bacteroidota</taxon>
        <taxon>Cytophagia</taxon>
        <taxon>Cytophagales</taxon>
        <taxon>Spirosomataceae</taxon>
        <taxon>Dyadobacter</taxon>
    </lineage>
</organism>
<dbReference type="Proteomes" id="UP000304900">
    <property type="component" value="Unassembled WGS sequence"/>
</dbReference>
<evidence type="ECO:0000256" key="2">
    <source>
        <dbReference type="RuleBase" id="RU003476"/>
    </source>
</evidence>
<dbReference type="InterPro" id="IPR000086">
    <property type="entry name" value="NUDIX_hydrolase_dom"/>
</dbReference>
<dbReference type="PROSITE" id="PS00893">
    <property type="entry name" value="NUDIX_BOX"/>
    <property type="match status" value="1"/>
</dbReference>
<keyword evidence="5" id="KW-1185">Reference proteome</keyword>
<dbReference type="OrthoDB" id="9816289at2"/>
<dbReference type="EMBL" id="SZVO01000002">
    <property type="protein sequence ID" value="TKT93317.1"/>
    <property type="molecule type" value="Genomic_DNA"/>
</dbReference>
<dbReference type="PANTHER" id="PTHR43736">
    <property type="entry name" value="ADP-RIBOSE PYROPHOSPHATASE"/>
    <property type="match status" value="1"/>
</dbReference>
<name>A0A4U6DAI9_9BACT</name>
<dbReference type="PRINTS" id="PR00502">
    <property type="entry name" value="NUDIXFAMILY"/>
</dbReference>
<dbReference type="InterPro" id="IPR020476">
    <property type="entry name" value="Nudix_hydrolase"/>
</dbReference>
<proteinExistence type="inferred from homology"/>
<dbReference type="CDD" id="cd02883">
    <property type="entry name" value="NUDIX_Hydrolase"/>
    <property type="match status" value="1"/>
</dbReference>